<evidence type="ECO:0000313" key="4">
    <source>
        <dbReference type="Proteomes" id="UP000820669"/>
    </source>
</evidence>
<dbReference type="Gene3D" id="3.30.530.20">
    <property type="match status" value="1"/>
</dbReference>
<gene>
    <name evidence="3" type="ORF">HF526_04265</name>
</gene>
<dbReference type="EMBL" id="JAAXLA010000005">
    <property type="protein sequence ID" value="NMH96537.1"/>
    <property type="molecule type" value="Genomic_DNA"/>
</dbReference>
<protein>
    <submittedName>
        <fullName evidence="3">SRPBCC domain-containing protein</fullName>
    </submittedName>
</protein>
<dbReference type="Proteomes" id="UP000820669">
    <property type="component" value="Unassembled WGS sequence"/>
</dbReference>
<evidence type="ECO:0000256" key="1">
    <source>
        <dbReference type="ARBA" id="ARBA00006817"/>
    </source>
</evidence>
<feature type="domain" description="Activator of Hsp90 ATPase homologue 1/2-like C-terminal" evidence="2">
    <location>
        <begin position="23"/>
        <end position="152"/>
    </location>
</feature>
<reference evidence="3 4" key="1">
    <citation type="submission" date="2020-04" db="EMBL/GenBank/DDBJ databases">
        <authorList>
            <person name="Klaysubun C."/>
            <person name="Duangmal K."/>
            <person name="Lipun K."/>
        </authorList>
    </citation>
    <scope>NUCLEOTIDE SEQUENCE [LARGE SCALE GENOMIC DNA]</scope>
    <source>
        <strain evidence="3 4">K10HN5</strain>
    </source>
</reference>
<proteinExistence type="inferred from homology"/>
<dbReference type="CDD" id="cd07814">
    <property type="entry name" value="SRPBCC_CalC_Aha1-like"/>
    <property type="match status" value="1"/>
</dbReference>
<organism evidence="3 4">
    <name type="scientific">Pseudonocardia acidicola</name>
    <dbReference type="NCBI Taxonomy" id="2724939"/>
    <lineage>
        <taxon>Bacteria</taxon>
        <taxon>Bacillati</taxon>
        <taxon>Actinomycetota</taxon>
        <taxon>Actinomycetes</taxon>
        <taxon>Pseudonocardiales</taxon>
        <taxon>Pseudonocardiaceae</taxon>
        <taxon>Pseudonocardia</taxon>
    </lineage>
</organism>
<accession>A0ABX1S7G3</accession>
<sequence length="168" mass="19056">MTRQCDHSDAADGVIVVDQFLPHPPRTVWQALVDPVKLAAWFMPNDFAPVVGHRFTFHRKANPVVRFSDTIACQVLELREHELLSYSWTDGGEYAGDLDSTVTWTLRPEGRGTRLFLQHRGFRPDDPAHQAARGLMTGGWRIYLTDRLPAFLSDSDQPTVETQRGAER</sequence>
<dbReference type="InterPro" id="IPR023393">
    <property type="entry name" value="START-like_dom_sf"/>
</dbReference>
<dbReference type="InterPro" id="IPR013538">
    <property type="entry name" value="ASHA1/2-like_C"/>
</dbReference>
<name>A0ABX1S7G3_9PSEU</name>
<evidence type="ECO:0000313" key="3">
    <source>
        <dbReference type="EMBL" id="NMH96537.1"/>
    </source>
</evidence>
<dbReference type="Pfam" id="PF08327">
    <property type="entry name" value="AHSA1"/>
    <property type="match status" value="1"/>
</dbReference>
<comment type="similarity">
    <text evidence="1">Belongs to the AHA1 family.</text>
</comment>
<dbReference type="RefSeq" id="WP_169379924.1">
    <property type="nucleotide sequence ID" value="NZ_JAAXLA010000005.1"/>
</dbReference>
<comment type="caution">
    <text evidence="3">The sequence shown here is derived from an EMBL/GenBank/DDBJ whole genome shotgun (WGS) entry which is preliminary data.</text>
</comment>
<evidence type="ECO:0000259" key="2">
    <source>
        <dbReference type="Pfam" id="PF08327"/>
    </source>
</evidence>
<keyword evidence="4" id="KW-1185">Reference proteome</keyword>
<dbReference type="SUPFAM" id="SSF55961">
    <property type="entry name" value="Bet v1-like"/>
    <property type="match status" value="1"/>
</dbReference>